<evidence type="ECO:0000313" key="2">
    <source>
        <dbReference type="EMBL" id="GGJ81575.1"/>
    </source>
</evidence>
<dbReference type="InterPro" id="IPR035930">
    <property type="entry name" value="FomD-like_sf"/>
</dbReference>
<dbReference type="SUPFAM" id="SSF159234">
    <property type="entry name" value="FomD-like"/>
    <property type="match status" value="1"/>
</dbReference>
<comment type="caution">
    <text evidence="2">The sequence shown here is derived from an EMBL/GenBank/DDBJ whole genome shotgun (WGS) entry which is preliminary data.</text>
</comment>
<feature type="domain" description="DUF402" evidence="1">
    <location>
        <begin position="22"/>
        <end position="146"/>
    </location>
</feature>
<dbReference type="InterPro" id="IPR007295">
    <property type="entry name" value="DUF402"/>
</dbReference>
<accession>A0A917PJN9</accession>
<sequence>MHAPKISTFDLTAMTHVITGLNTYPVARAERTAHGLHVQRPMPGHPTLAAQEVHVLPDLDLVVTHFTPRPGHPPHSRAYLDMASVQAAGTVWTVRDLYLDVIVQPDGVPVLVDEDEYAEAVLEGHLTPEEQRRALRSAARVVNGLFTYGNDLEAWLTSLDVHLEWWNARDSTLPR</sequence>
<evidence type="ECO:0000313" key="3">
    <source>
        <dbReference type="Proteomes" id="UP000635726"/>
    </source>
</evidence>
<dbReference type="RefSeq" id="WP_188963817.1">
    <property type="nucleotide sequence ID" value="NZ_BMOE01000010.1"/>
</dbReference>
<organism evidence="2 3">
    <name type="scientific">Deinococcus aquiradiocola</name>
    <dbReference type="NCBI Taxonomy" id="393059"/>
    <lineage>
        <taxon>Bacteria</taxon>
        <taxon>Thermotogati</taxon>
        <taxon>Deinococcota</taxon>
        <taxon>Deinococci</taxon>
        <taxon>Deinococcales</taxon>
        <taxon>Deinococcaceae</taxon>
        <taxon>Deinococcus</taxon>
    </lineage>
</organism>
<reference evidence="2" key="2">
    <citation type="submission" date="2020-09" db="EMBL/GenBank/DDBJ databases">
        <authorList>
            <person name="Sun Q."/>
            <person name="Ohkuma M."/>
        </authorList>
    </citation>
    <scope>NUCLEOTIDE SEQUENCE</scope>
    <source>
        <strain evidence="2">JCM 14371</strain>
    </source>
</reference>
<reference evidence="2" key="1">
    <citation type="journal article" date="2014" name="Int. J. Syst. Evol. Microbiol.">
        <title>Complete genome sequence of Corynebacterium casei LMG S-19264T (=DSM 44701T), isolated from a smear-ripened cheese.</title>
        <authorList>
            <consortium name="US DOE Joint Genome Institute (JGI-PGF)"/>
            <person name="Walter F."/>
            <person name="Albersmeier A."/>
            <person name="Kalinowski J."/>
            <person name="Ruckert C."/>
        </authorList>
    </citation>
    <scope>NUCLEOTIDE SEQUENCE</scope>
    <source>
        <strain evidence="2">JCM 14371</strain>
    </source>
</reference>
<protein>
    <recommendedName>
        <fullName evidence="1">DUF402 domain-containing protein</fullName>
    </recommendedName>
</protein>
<dbReference type="AlphaFoldDB" id="A0A917PJN9"/>
<evidence type="ECO:0000259" key="1">
    <source>
        <dbReference type="Pfam" id="PF04167"/>
    </source>
</evidence>
<keyword evidence="3" id="KW-1185">Reference proteome</keyword>
<dbReference type="Proteomes" id="UP000635726">
    <property type="component" value="Unassembled WGS sequence"/>
</dbReference>
<proteinExistence type="predicted"/>
<gene>
    <name evidence="2" type="ORF">GCM10008939_26920</name>
</gene>
<dbReference type="EMBL" id="BMOE01000010">
    <property type="protein sequence ID" value="GGJ81575.1"/>
    <property type="molecule type" value="Genomic_DNA"/>
</dbReference>
<dbReference type="Gene3D" id="2.40.380.10">
    <property type="entry name" value="FomD-like"/>
    <property type="match status" value="1"/>
</dbReference>
<dbReference type="Pfam" id="PF04167">
    <property type="entry name" value="DUF402"/>
    <property type="match status" value="1"/>
</dbReference>
<name>A0A917PJN9_9DEIO</name>